<feature type="transmembrane region" description="Helical" evidence="10">
    <location>
        <begin position="128"/>
        <end position="151"/>
    </location>
</feature>
<feature type="transmembrane region" description="Helical" evidence="10">
    <location>
        <begin position="215"/>
        <end position="238"/>
    </location>
</feature>
<comment type="similarity">
    <text evidence="4">Belongs to the metallo-beta-lactamase superfamily. Glyoxalase II family.</text>
</comment>
<evidence type="ECO:0000256" key="3">
    <source>
        <dbReference type="ARBA" id="ARBA00004963"/>
    </source>
</evidence>
<feature type="transmembrane region" description="Helical" evidence="10">
    <location>
        <begin position="163"/>
        <end position="180"/>
    </location>
</feature>
<evidence type="ECO:0000256" key="10">
    <source>
        <dbReference type="SAM" id="Phobius"/>
    </source>
</evidence>
<dbReference type="AlphaFoldDB" id="A0A8H3BUV1"/>
<protein>
    <recommendedName>
        <fullName evidence="5">hydroxyacylglutathione hydrolase</fullName>
        <ecNumber evidence="5">3.1.2.6</ecNumber>
    </recommendedName>
    <alternativeName>
        <fullName evidence="9">Glyoxalase II</fullName>
    </alternativeName>
</protein>
<evidence type="ECO:0000256" key="6">
    <source>
        <dbReference type="ARBA" id="ARBA00022723"/>
    </source>
</evidence>
<proteinExistence type="inferred from homology"/>
<evidence type="ECO:0000256" key="7">
    <source>
        <dbReference type="ARBA" id="ARBA00022801"/>
    </source>
</evidence>
<sequence length="702" mass="76496">MDSNHSLLPTPRETVDTPHKVHGVALSHGVSQQLRRGQTYILWLVFGATLFIISLFEWSASTTLRMTIEASPSFITKLVQAKHLVYGFSPLVFGRIADVYSRPISLALALLLSIVGCIISAASPNAAAFAVGTVFHTIGMAGIWLLAALFIGDYTSLKWRGMALSWTYVVYLIPIWAAPALDAAVAWRWTYGMFLIMVSVLGTTKLKDISSRMDLVGLLIFTLGFGLTEYGSITMLISRRHPTEYSPGRIAMLVIGLLLTFPAFVLWELYYASFPVMPGRIIRNKGVLFAISISFLFQFASEFSSGSLGYFFPWSWNVGTIGYFFSASAIAYSAGAPLLGIAYYVIRRYKPLLIIGNVLFIMGCGLWLHSTRRWNFEVNDGAPPSKAYLFTTQVLIGLGSIAIEMSALIGSQASVAHGNLAIVTALIFAWKRVATTLGSAGAVAVSLSTMRVVPVPVRSDNYAYLLIDDATNKAAAVDPFDVPKVKAQAEKEGVELTALITTHHHADHSGGNKEFHSVYPNAPVYGGSDNVPALTHPVKDGDTFSVGENIKVKCLATPCHTQDSICYYVQDTAQPEQKGVFTGDTLFLAGCGRFFEGTAPEMHKALSYLGTLPDETVVYNGHEYTKGSLAFGAHIDPDAPGMSKLRKLTEESVTTGKSTIADEKQWNVFMRLDSAAVRTATKAQDDIDAMAKLREMKNSFRG</sequence>
<evidence type="ECO:0000256" key="9">
    <source>
        <dbReference type="ARBA" id="ARBA00031044"/>
    </source>
</evidence>
<keyword evidence="7" id="KW-0378">Hydrolase</keyword>
<comment type="pathway">
    <text evidence="3">Secondary metabolite metabolism; methylglyoxal degradation; (R)-lactate from methylglyoxal: step 2/2.</text>
</comment>
<feature type="transmembrane region" description="Helical" evidence="10">
    <location>
        <begin position="282"/>
        <end position="301"/>
    </location>
</feature>
<dbReference type="Pfam" id="PF16123">
    <property type="entry name" value="HAGH_C"/>
    <property type="match status" value="1"/>
</dbReference>
<evidence type="ECO:0000256" key="1">
    <source>
        <dbReference type="ARBA" id="ARBA00001623"/>
    </source>
</evidence>
<feature type="transmembrane region" description="Helical" evidence="10">
    <location>
        <begin position="250"/>
        <end position="270"/>
    </location>
</feature>
<organism evidence="12 13">
    <name type="scientific">Rhizoctonia solani</name>
    <dbReference type="NCBI Taxonomy" id="456999"/>
    <lineage>
        <taxon>Eukaryota</taxon>
        <taxon>Fungi</taxon>
        <taxon>Dikarya</taxon>
        <taxon>Basidiomycota</taxon>
        <taxon>Agaricomycotina</taxon>
        <taxon>Agaricomycetes</taxon>
        <taxon>Cantharellales</taxon>
        <taxon>Ceratobasidiaceae</taxon>
        <taxon>Rhizoctonia</taxon>
    </lineage>
</organism>
<evidence type="ECO:0000256" key="8">
    <source>
        <dbReference type="ARBA" id="ARBA00022833"/>
    </source>
</evidence>
<keyword evidence="10" id="KW-0472">Membrane</keyword>
<dbReference type="InterPro" id="IPR035680">
    <property type="entry name" value="Clx_II_MBL"/>
</dbReference>
<dbReference type="InterPro" id="IPR036259">
    <property type="entry name" value="MFS_trans_sf"/>
</dbReference>
<dbReference type="GO" id="GO:0004416">
    <property type="term" value="F:hydroxyacylglutathione hydrolase activity"/>
    <property type="evidence" value="ECO:0007669"/>
    <property type="project" value="UniProtKB-EC"/>
</dbReference>
<dbReference type="Pfam" id="PF00753">
    <property type="entry name" value="Lactamase_B"/>
    <property type="match status" value="1"/>
</dbReference>
<dbReference type="InterPro" id="IPR001279">
    <property type="entry name" value="Metallo-B-lactamas"/>
</dbReference>
<dbReference type="UniPathway" id="UPA00619">
    <property type="reaction ID" value="UER00676"/>
</dbReference>
<keyword evidence="10" id="KW-0812">Transmembrane</keyword>
<dbReference type="Gene3D" id="1.20.1250.20">
    <property type="entry name" value="MFS general substrate transporter like domains"/>
    <property type="match status" value="1"/>
</dbReference>
<feature type="transmembrane region" description="Helical" evidence="10">
    <location>
        <begin position="40"/>
        <end position="58"/>
    </location>
</feature>
<evidence type="ECO:0000313" key="13">
    <source>
        <dbReference type="Proteomes" id="UP000663841"/>
    </source>
</evidence>
<evidence type="ECO:0000256" key="4">
    <source>
        <dbReference type="ARBA" id="ARBA00006759"/>
    </source>
</evidence>
<keyword evidence="8" id="KW-0862">Zinc</keyword>
<name>A0A8H3BUV1_9AGAM</name>
<dbReference type="Gene3D" id="3.60.15.10">
    <property type="entry name" value="Ribonuclease Z/Hydroxyacylglutathione hydrolase-like"/>
    <property type="match status" value="1"/>
</dbReference>
<dbReference type="InterPro" id="IPR032282">
    <property type="entry name" value="HAGH_C"/>
</dbReference>
<feature type="transmembrane region" description="Helical" evidence="10">
    <location>
        <begin position="321"/>
        <end position="345"/>
    </location>
</feature>
<evidence type="ECO:0000313" key="12">
    <source>
        <dbReference type="EMBL" id="CAE6465568.1"/>
    </source>
</evidence>
<feature type="domain" description="Metallo-beta-lactamase" evidence="11">
    <location>
        <begin position="460"/>
        <end position="622"/>
    </location>
</feature>
<gene>
    <name evidence="12" type="ORF">RDB_LOCUS162327</name>
</gene>
<keyword evidence="6" id="KW-0479">Metal-binding</keyword>
<dbReference type="PANTHER" id="PTHR11935:SF94">
    <property type="entry name" value="TENZING NORGAY, ISOFORM C"/>
    <property type="match status" value="1"/>
</dbReference>
<dbReference type="Proteomes" id="UP000663841">
    <property type="component" value="Unassembled WGS sequence"/>
</dbReference>
<dbReference type="PANTHER" id="PTHR11935">
    <property type="entry name" value="BETA LACTAMASE DOMAIN"/>
    <property type="match status" value="1"/>
</dbReference>
<dbReference type="CDD" id="cd07723">
    <property type="entry name" value="hydroxyacylglutathione_hydrolase_MBL-fold"/>
    <property type="match status" value="1"/>
</dbReference>
<feature type="transmembrane region" description="Helical" evidence="10">
    <location>
        <begin position="388"/>
        <end position="409"/>
    </location>
</feature>
<dbReference type="InterPro" id="IPR017782">
    <property type="entry name" value="Hydroxyacylglutathione_Hdrlase"/>
</dbReference>
<feature type="transmembrane region" description="Helical" evidence="10">
    <location>
        <begin position="186"/>
        <end position="203"/>
    </location>
</feature>
<dbReference type="NCBIfam" id="TIGR03413">
    <property type="entry name" value="GSH_gloB"/>
    <property type="match status" value="1"/>
</dbReference>
<comment type="caution">
    <text evidence="12">The sequence shown here is derived from an EMBL/GenBank/DDBJ whole genome shotgun (WGS) entry which is preliminary data.</text>
</comment>
<feature type="transmembrane region" description="Helical" evidence="10">
    <location>
        <begin position="104"/>
        <end position="122"/>
    </location>
</feature>
<comment type="cofactor">
    <cofactor evidence="2">
        <name>Zn(2+)</name>
        <dbReference type="ChEBI" id="CHEBI:29105"/>
    </cofactor>
</comment>
<dbReference type="SUPFAM" id="SSF56281">
    <property type="entry name" value="Metallo-hydrolase/oxidoreductase"/>
    <property type="match status" value="1"/>
</dbReference>
<dbReference type="GO" id="GO:0019243">
    <property type="term" value="P:methylglyoxal catabolic process to D-lactate via S-lactoyl-glutathione"/>
    <property type="evidence" value="ECO:0007669"/>
    <property type="project" value="InterPro"/>
</dbReference>
<dbReference type="SUPFAM" id="SSF103473">
    <property type="entry name" value="MFS general substrate transporter"/>
    <property type="match status" value="1"/>
</dbReference>
<dbReference type="GO" id="GO:0046872">
    <property type="term" value="F:metal ion binding"/>
    <property type="evidence" value="ECO:0007669"/>
    <property type="project" value="UniProtKB-KW"/>
</dbReference>
<evidence type="ECO:0000256" key="2">
    <source>
        <dbReference type="ARBA" id="ARBA00001947"/>
    </source>
</evidence>
<evidence type="ECO:0000259" key="11">
    <source>
        <dbReference type="SMART" id="SM00849"/>
    </source>
</evidence>
<feature type="transmembrane region" description="Helical" evidence="10">
    <location>
        <begin position="352"/>
        <end position="368"/>
    </location>
</feature>
<dbReference type="InterPro" id="IPR036866">
    <property type="entry name" value="RibonucZ/Hydroxyglut_hydro"/>
</dbReference>
<evidence type="ECO:0000256" key="5">
    <source>
        <dbReference type="ARBA" id="ARBA00011917"/>
    </source>
</evidence>
<dbReference type="EMBL" id="CAJMWW010000303">
    <property type="protein sequence ID" value="CAE6465568.1"/>
    <property type="molecule type" value="Genomic_DNA"/>
</dbReference>
<reference evidence="12" key="1">
    <citation type="submission" date="2021-01" db="EMBL/GenBank/DDBJ databases">
        <authorList>
            <person name="Kaushik A."/>
        </authorList>
    </citation>
    <scope>NUCLEOTIDE SEQUENCE</scope>
    <source>
        <strain evidence="12">AG3-T5</strain>
    </source>
</reference>
<dbReference type="SMART" id="SM00849">
    <property type="entry name" value="Lactamase_B"/>
    <property type="match status" value="1"/>
</dbReference>
<accession>A0A8H3BUV1</accession>
<dbReference type="EC" id="3.1.2.6" evidence="5"/>
<dbReference type="HAMAP" id="MF_01374">
    <property type="entry name" value="Glyoxalase_2"/>
    <property type="match status" value="1"/>
</dbReference>
<comment type="catalytic activity">
    <reaction evidence="1">
        <text>an S-(2-hydroxyacyl)glutathione + H2O = a 2-hydroxy carboxylate + glutathione + H(+)</text>
        <dbReference type="Rhea" id="RHEA:21864"/>
        <dbReference type="ChEBI" id="CHEBI:15377"/>
        <dbReference type="ChEBI" id="CHEBI:15378"/>
        <dbReference type="ChEBI" id="CHEBI:57925"/>
        <dbReference type="ChEBI" id="CHEBI:58896"/>
        <dbReference type="ChEBI" id="CHEBI:71261"/>
        <dbReference type="EC" id="3.1.2.6"/>
    </reaction>
</comment>
<keyword evidence="10" id="KW-1133">Transmembrane helix</keyword>